<proteinExistence type="predicted"/>
<organism evidence="1 2">
    <name type="scientific">Trueperella bonasi</name>
    <dbReference type="NCBI Taxonomy" id="312286"/>
    <lineage>
        <taxon>Bacteria</taxon>
        <taxon>Bacillati</taxon>
        <taxon>Actinomycetota</taxon>
        <taxon>Actinomycetes</taxon>
        <taxon>Actinomycetales</taxon>
        <taxon>Actinomycetaceae</taxon>
        <taxon>Trueperella</taxon>
    </lineage>
</organism>
<accession>A0ABT9NHH6</accession>
<protein>
    <submittedName>
        <fullName evidence="1">Transposase-like protein</fullName>
    </submittedName>
</protein>
<dbReference type="EMBL" id="JAUSQX010000001">
    <property type="protein sequence ID" value="MDP9806852.1"/>
    <property type="molecule type" value="Genomic_DNA"/>
</dbReference>
<name>A0ABT9NHH6_9ACTO</name>
<reference evidence="1 2" key="1">
    <citation type="submission" date="2023-07" db="EMBL/GenBank/DDBJ databases">
        <title>Sequencing the genomes of 1000 actinobacteria strains.</title>
        <authorList>
            <person name="Klenk H.-P."/>
        </authorList>
    </citation>
    <scope>NUCLEOTIDE SEQUENCE [LARGE SCALE GENOMIC DNA]</scope>
    <source>
        <strain evidence="1 2">DSM 17163</strain>
    </source>
</reference>
<evidence type="ECO:0000313" key="2">
    <source>
        <dbReference type="Proteomes" id="UP001243212"/>
    </source>
</evidence>
<evidence type="ECO:0000313" key="1">
    <source>
        <dbReference type="EMBL" id="MDP9806852.1"/>
    </source>
</evidence>
<gene>
    <name evidence="1" type="ORF">J2S70_001434</name>
</gene>
<keyword evidence="2" id="KW-1185">Reference proteome</keyword>
<dbReference type="Proteomes" id="UP001243212">
    <property type="component" value="Unassembled WGS sequence"/>
</dbReference>
<comment type="caution">
    <text evidence="1">The sequence shown here is derived from an EMBL/GenBank/DDBJ whole genome shotgun (WGS) entry which is preliminary data.</text>
</comment>
<sequence>MDERAELKRLRREVYELKKDNEFLGKAAAFFAPVRPRLSGLS</sequence>